<sequence length="694" mass="77730">MLGNDDIRSSVVGIRTTQPATTLSSLIVELENVALWSQVRTRIPAMLVVPSSTKLRQTDCGPLEPWCAGIKSIIGDDVFADAQSQDSLEWLRMDMGMGVSGQSLNLTLFKRELEISVFAPPQSKTPGFECLFPTIPVGVLNLPRRTDSGASLEWVAEKLEHCDNNHECRQKNSDSTGARPQRILDIGSTDNDQIRLKIFDADDVEIPKYACLSHCWGASKPSSTTTANVISHERGIPWSTLTPLFQDTIKYVRRLSISLLWIDSLCIIQDDKEDWRKEAAKMASIYQNAYLVISASKSSGSGDSLFGEVDEQLKPSIIPVPSLGQGSVVCFRKSLTHMPGYMDQKFAKPSPLPTFNRGWIFQERLLSSRILHFGPQELSWECLQETACQCTGYYASTATIDPVHMVHTMAALRTLNPKAVFNQNYWKKLYGTQQVKAWHMIVEDYTRLYLTFESDIFPAISGIAKRFQYSLGSEYVAGMWTNSLIDDLAWHKENTAGDSTKQIEWHQRPKAWRAPTWSWAAVRGHVEFLDIGTGTSALCKVEEVKCSTYQADPTGELKNGYLLLRGYLIPTSVQYKTSVKPSERKTFELFELDIMQGQVGNVWADYDSSTPGDAYIAPGTAVKCFILSTRLDSGSLILLILKEVGYDDTRCCAVWQRLGLVQLSKPPTVLAEAKNYWFDVFKGRLSDETLVKII</sequence>
<reference evidence="2" key="1">
    <citation type="submission" date="2023-11" db="EMBL/GenBank/DDBJ databases">
        <title>The genome sequences of three competitors of mushroom-forming fungi.</title>
        <authorList>
            <person name="Beijen E."/>
            <person name="Ohm R.A."/>
        </authorList>
    </citation>
    <scope>NUCLEOTIDE SEQUENCE</scope>
    <source>
        <strain evidence="2">CBS 100526</strain>
    </source>
</reference>
<dbReference type="Pfam" id="PF06985">
    <property type="entry name" value="HET"/>
    <property type="match status" value="1"/>
</dbReference>
<evidence type="ECO:0000313" key="3">
    <source>
        <dbReference type="Proteomes" id="UP001273209"/>
    </source>
</evidence>
<dbReference type="GeneID" id="87917546"/>
<organism evidence="2 3">
    <name type="scientific">Trichoderma aggressivum f. europaeum</name>
    <dbReference type="NCBI Taxonomy" id="173218"/>
    <lineage>
        <taxon>Eukaryota</taxon>
        <taxon>Fungi</taxon>
        <taxon>Dikarya</taxon>
        <taxon>Ascomycota</taxon>
        <taxon>Pezizomycotina</taxon>
        <taxon>Sordariomycetes</taxon>
        <taxon>Hypocreomycetidae</taxon>
        <taxon>Hypocreales</taxon>
        <taxon>Hypocreaceae</taxon>
        <taxon>Trichoderma</taxon>
    </lineage>
</organism>
<dbReference type="RefSeq" id="XP_062757882.1">
    <property type="nucleotide sequence ID" value="XM_062897641.1"/>
</dbReference>
<keyword evidence="3" id="KW-1185">Reference proteome</keyword>
<accession>A0AAE1IFR0</accession>
<dbReference type="InterPro" id="IPR010730">
    <property type="entry name" value="HET"/>
</dbReference>
<evidence type="ECO:0000259" key="1">
    <source>
        <dbReference type="Pfam" id="PF06985"/>
    </source>
</evidence>
<proteinExistence type="predicted"/>
<dbReference type="EMBL" id="JAWRVG010000009">
    <property type="protein sequence ID" value="KAK4078342.1"/>
    <property type="molecule type" value="Genomic_DNA"/>
</dbReference>
<dbReference type="PANTHER" id="PTHR33112:SF9">
    <property type="entry name" value="HETEROKARYON INCOMPATIBILITY DOMAIN-CONTAINING PROTEIN"/>
    <property type="match status" value="1"/>
</dbReference>
<dbReference type="Proteomes" id="UP001273209">
    <property type="component" value="Unassembled WGS sequence"/>
</dbReference>
<comment type="caution">
    <text evidence="2">The sequence shown here is derived from an EMBL/GenBank/DDBJ whole genome shotgun (WGS) entry which is preliminary data.</text>
</comment>
<dbReference type="PANTHER" id="PTHR33112">
    <property type="entry name" value="DOMAIN PROTEIN, PUTATIVE-RELATED"/>
    <property type="match status" value="1"/>
</dbReference>
<evidence type="ECO:0000313" key="2">
    <source>
        <dbReference type="EMBL" id="KAK4078342.1"/>
    </source>
</evidence>
<protein>
    <recommendedName>
        <fullName evidence="1">Heterokaryon incompatibility domain-containing protein</fullName>
    </recommendedName>
</protein>
<name>A0AAE1IFR0_9HYPO</name>
<gene>
    <name evidence="2" type="ORF">Triagg1_3358</name>
</gene>
<dbReference type="AlphaFoldDB" id="A0AAE1IFR0"/>
<feature type="domain" description="Heterokaryon incompatibility" evidence="1">
    <location>
        <begin position="209"/>
        <end position="363"/>
    </location>
</feature>